<proteinExistence type="predicted"/>
<dbReference type="KEGG" id="dpl:KGM_206807"/>
<evidence type="ECO:0000313" key="1">
    <source>
        <dbReference type="EMBL" id="OWR54868.1"/>
    </source>
</evidence>
<protein>
    <submittedName>
        <fullName evidence="1">Uncharacterized protein</fullName>
    </submittedName>
</protein>
<dbReference type="EMBL" id="AGBW02007654">
    <property type="protein sequence ID" value="OWR54868.1"/>
    <property type="molecule type" value="Genomic_DNA"/>
</dbReference>
<dbReference type="AlphaFoldDB" id="A0A212FM87"/>
<name>A0A212FM87_DANPL</name>
<reference evidence="1 2" key="1">
    <citation type="journal article" date="2011" name="Cell">
        <title>The monarch butterfly genome yields insights into long-distance migration.</title>
        <authorList>
            <person name="Zhan S."/>
            <person name="Merlin C."/>
            <person name="Boore J.L."/>
            <person name="Reppert S.M."/>
        </authorList>
    </citation>
    <scope>NUCLEOTIDE SEQUENCE [LARGE SCALE GENOMIC DNA]</scope>
    <source>
        <strain evidence="1">F-2</strain>
    </source>
</reference>
<accession>A0A212FM87</accession>
<evidence type="ECO:0000313" key="2">
    <source>
        <dbReference type="Proteomes" id="UP000007151"/>
    </source>
</evidence>
<dbReference type="InParanoid" id="A0A212FM87"/>
<organism evidence="1 2">
    <name type="scientific">Danaus plexippus plexippus</name>
    <dbReference type="NCBI Taxonomy" id="278856"/>
    <lineage>
        <taxon>Eukaryota</taxon>
        <taxon>Metazoa</taxon>
        <taxon>Ecdysozoa</taxon>
        <taxon>Arthropoda</taxon>
        <taxon>Hexapoda</taxon>
        <taxon>Insecta</taxon>
        <taxon>Pterygota</taxon>
        <taxon>Neoptera</taxon>
        <taxon>Endopterygota</taxon>
        <taxon>Lepidoptera</taxon>
        <taxon>Glossata</taxon>
        <taxon>Ditrysia</taxon>
        <taxon>Papilionoidea</taxon>
        <taxon>Nymphalidae</taxon>
        <taxon>Danainae</taxon>
        <taxon>Danaini</taxon>
        <taxon>Danaina</taxon>
        <taxon>Danaus</taxon>
        <taxon>Danaus</taxon>
    </lineage>
</organism>
<keyword evidence="2" id="KW-1185">Reference proteome</keyword>
<sequence>MDGHRPNSYARWWMDLLESSSMLRSPVAIDSSVRNVWRLRGCELSIRVNVLQKRSMRGACVMDHLKRVSTVVWGRLAPTALNT</sequence>
<dbReference type="Proteomes" id="UP000007151">
    <property type="component" value="Unassembled WGS sequence"/>
</dbReference>
<comment type="caution">
    <text evidence="1">The sequence shown here is derived from an EMBL/GenBank/DDBJ whole genome shotgun (WGS) entry which is preliminary data.</text>
</comment>
<gene>
    <name evidence="1" type="ORF">KGM_206807</name>
</gene>